<dbReference type="GeneID" id="39861286"/>
<proteinExistence type="predicted"/>
<name>A0AAF0PHH8_9EURY</name>
<dbReference type="Gene3D" id="1.10.10.10">
    <property type="entry name" value="Winged helix-like DNA-binding domain superfamily/Winged helix DNA-binding domain"/>
    <property type="match status" value="1"/>
</dbReference>
<dbReference type="GO" id="GO:0046914">
    <property type="term" value="F:transition metal ion binding"/>
    <property type="evidence" value="ECO:0007669"/>
    <property type="project" value="InterPro"/>
</dbReference>
<dbReference type="InterPro" id="IPR050536">
    <property type="entry name" value="DtxR_MntR_Metal-Reg"/>
</dbReference>
<evidence type="ECO:0000259" key="1">
    <source>
        <dbReference type="PROSITE" id="PS50944"/>
    </source>
</evidence>
<dbReference type="GO" id="GO:0003677">
    <property type="term" value="F:DNA binding"/>
    <property type="evidence" value="ECO:0007669"/>
    <property type="project" value="InterPro"/>
</dbReference>
<dbReference type="Proteomes" id="UP001224926">
    <property type="component" value="Chromosome"/>
</dbReference>
<organism evidence="2 3">
    <name type="scientific">Natrinema thermotolerans</name>
    <dbReference type="NCBI Taxonomy" id="121872"/>
    <lineage>
        <taxon>Archaea</taxon>
        <taxon>Methanobacteriati</taxon>
        <taxon>Methanobacteriota</taxon>
        <taxon>Stenosarchaea group</taxon>
        <taxon>Halobacteria</taxon>
        <taxon>Halobacteriales</taxon>
        <taxon>Natrialbaceae</taxon>
        <taxon>Natrinema</taxon>
    </lineage>
</organism>
<sequence length="128" mass="14242">MTDASQYLLACYLGAREEGEPVSPGYVADELERSPSVTTETLQRLERRGYLRYEPYEGATLTDQGREAAADLHERYVVLSTFFREVLDLAEPDREAMTLAGSVSPLVTERVAETLLEAEDVEAIDVPV</sequence>
<dbReference type="InterPro" id="IPR036388">
    <property type="entry name" value="WH-like_DNA-bd_sf"/>
</dbReference>
<dbReference type="EMBL" id="CP101873">
    <property type="protein sequence ID" value="WMT09305.1"/>
    <property type="molecule type" value="Genomic_DNA"/>
</dbReference>
<dbReference type="SMART" id="SM00529">
    <property type="entry name" value="HTH_DTXR"/>
    <property type="match status" value="1"/>
</dbReference>
<dbReference type="InterPro" id="IPR036390">
    <property type="entry name" value="WH_DNA-bd_sf"/>
</dbReference>
<evidence type="ECO:0000313" key="3">
    <source>
        <dbReference type="Proteomes" id="UP001224926"/>
    </source>
</evidence>
<accession>A0AAF0PHH8</accession>
<dbReference type="Pfam" id="PF01325">
    <property type="entry name" value="Fe_dep_repress"/>
    <property type="match status" value="1"/>
</dbReference>
<reference evidence="2 3" key="1">
    <citation type="submission" date="2022-07" db="EMBL/GenBank/DDBJ databases">
        <title>Two temperate virus in Haloterrigena jeotgali A29.</title>
        <authorList>
            <person name="Deng X."/>
        </authorList>
    </citation>
    <scope>NUCLEOTIDE SEQUENCE [LARGE SCALE GENOMIC DNA]</scope>
    <source>
        <strain evidence="2 3">A29</strain>
    </source>
</reference>
<evidence type="ECO:0000313" key="2">
    <source>
        <dbReference type="EMBL" id="WMT09305.1"/>
    </source>
</evidence>
<dbReference type="GeneID" id="84213598"/>
<dbReference type="PROSITE" id="PS50944">
    <property type="entry name" value="HTH_DTXR"/>
    <property type="match status" value="1"/>
</dbReference>
<keyword evidence="3" id="KW-1185">Reference proteome</keyword>
<dbReference type="GO" id="GO:0003700">
    <property type="term" value="F:DNA-binding transcription factor activity"/>
    <property type="evidence" value="ECO:0007669"/>
    <property type="project" value="InterPro"/>
</dbReference>
<protein>
    <submittedName>
        <fullName evidence="2">Metal-dependent transcriptional regulator</fullName>
    </submittedName>
</protein>
<dbReference type="InterPro" id="IPR022689">
    <property type="entry name" value="Iron_dep_repressor"/>
</dbReference>
<gene>
    <name evidence="2" type="ORF">NP511_06615</name>
</gene>
<dbReference type="InterPro" id="IPR022687">
    <property type="entry name" value="HTH_DTXR"/>
</dbReference>
<dbReference type="PANTHER" id="PTHR33238:SF7">
    <property type="entry name" value="IRON-DEPENDENT TRANSCRIPTIONAL REGULATOR"/>
    <property type="match status" value="1"/>
</dbReference>
<dbReference type="AlphaFoldDB" id="A0AAF0PHH8"/>
<dbReference type="SUPFAM" id="SSF46785">
    <property type="entry name" value="Winged helix' DNA-binding domain"/>
    <property type="match status" value="1"/>
</dbReference>
<dbReference type="RefSeq" id="WP_049964896.1">
    <property type="nucleotide sequence ID" value="NZ_CP101873.1"/>
</dbReference>
<feature type="domain" description="HTH dtxR-type" evidence="1">
    <location>
        <begin position="1"/>
        <end position="62"/>
    </location>
</feature>
<dbReference type="PANTHER" id="PTHR33238">
    <property type="entry name" value="IRON (METAL) DEPENDENT REPRESSOR, DTXR FAMILY"/>
    <property type="match status" value="1"/>
</dbReference>